<reference evidence="1" key="2">
    <citation type="submission" date="2022-09" db="EMBL/GenBank/DDBJ databases">
        <title>Biosynthetic gene clusters of Dactylosporangioum fulvum.</title>
        <authorList>
            <person name="Caradec T."/>
        </authorList>
    </citation>
    <scope>NUCLEOTIDE SEQUENCE</scope>
    <source>
        <strain evidence="1">NRRL B-16292</strain>
    </source>
</reference>
<name>A0ABY5WED9_9ACTN</name>
<accession>A0ABY5WED9</accession>
<dbReference type="EMBL" id="CP073720">
    <property type="protein sequence ID" value="UWP87782.1"/>
    <property type="molecule type" value="Genomic_DNA"/>
</dbReference>
<proteinExistence type="predicted"/>
<evidence type="ECO:0000313" key="1">
    <source>
        <dbReference type="EMBL" id="UWP87782.1"/>
    </source>
</evidence>
<gene>
    <name evidence="1" type="ORF">Dfulv_46285</name>
</gene>
<reference evidence="1" key="1">
    <citation type="submission" date="2021-04" db="EMBL/GenBank/DDBJ databases">
        <authorList>
            <person name="Hartkoorn R.C."/>
            <person name="Beaudoing E."/>
            <person name="Hot D."/>
        </authorList>
    </citation>
    <scope>NUCLEOTIDE SEQUENCE</scope>
    <source>
        <strain evidence="1">NRRL B-16292</strain>
    </source>
</reference>
<dbReference type="Proteomes" id="UP001059617">
    <property type="component" value="Chromosome"/>
</dbReference>
<organism evidence="1 2">
    <name type="scientific">Dactylosporangium fulvum</name>
    <dbReference type="NCBI Taxonomy" id="53359"/>
    <lineage>
        <taxon>Bacteria</taxon>
        <taxon>Bacillati</taxon>
        <taxon>Actinomycetota</taxon>
        <taxon>Actinomycetes</taxon>
        <taxon>Micromonosporales</taxon>
        <taxon>Micromonosporaceae</taxon>
        <taxon>Dactylosporangium</taxon>
    </lineage>
</organism>
<sequence length="370" mass="40200">MALGRASQQLDLLDPVTRFCGETLPSSSIFVFLHEHRETLFPDGMFTDRFTFDARWRYAAGVGGWDGTGRAGFAHTVLVDMRERLRRSDRPDRIFEVALTAARTAGLIGRRRVLDSTPLYDAVATMDTITLIRSAIRGLLTAATARPGLAESLRAVLTGLDRGDDYTSPARPVLDWDDTSAREALIDSRARDGHALLTALERAEDLPEPVTQAMRLLATVLGQDLETGTDGVLRIAHKVAPDRVTSTVDPEARRGHKTSHRGFDGYKGHIAVDPDSGGAVHTLDSFECAIHQLAPVCGNCGCRIVGHGAEVSGRFYYGAHCARAADERAGFQRHARDHLHRGADAAAITAKPAAWAWACRRARSAADPCT</sequence>
<protein>
    <recommendedName>
        <fullName evidence="3">Transposase</fullName>
    </recommendedName>
</protein>
<evidence type="ECO:0000313" key="2">
    <source>
        <dbReference type="Proteomes" id="UP001059617"/>
    </source>
</evidence>
<keyword evidence="2" id="KW-1185">Reference proteome</keyword>
<evidence type="ECO:0008006" key="3">
    <source>
        <dbReference type="Google" id="ProtNLM"/>
    </source>
</evidence>